<keyword evidence="2" id="KW-1185">Reference proteome</keyword>
<organism evidence="1 2">
    <name type="scientific">Vigna mungo</name>
    <name type="common">Black gram</name>
    <name type="synonym">Phaseolus mungo</name>
    <dbReference type="NCBI Taxonomy" id="3915"/>
    <lineage>
        <taxon>Eukaryota</taxon>
        <taxon>Viridiplantae</taxon>
        <taxon>Streptophyta</taxon>
        <taxon>Embryophyta</taxon>
        <taxon>Tracheophyta</taxon>
        <taxon>Spermatophyta</taxon>
        <taxon>Magnoliopsida</taxon>
        <taxon>eudicotyledons</taxon>
        <taxon>Gunneridae</taxon>
        <taxon>Pentapetalae</taxon>
        <taxon>rosids</taxon>
        <taxon>fabids</taxon>
        <taxon>Fabales</taxon>
        <taxon>Fabaceae</taxon>
        <taxon>Papilionoideae</taxon>
        <taxon>50 kb inversion clade</taxon>
        <taxon>NPAAA clade</taxon>
        <taxon>indigoferoid/millettioid clade</taxon>
        <taxon>Phaseoleae</taxon>
        <taxon>Vigna</taxon>
    </lineage>
</organism>
<dbReference type="EMBL" id="CP144692">
    <property type="protein sequence ID" value="WVY98727.1"/>
    <property type="molecule type" value="Genomic_DNA"/>
</dbReference>
<evidence type="ECO:0000313" key="1">
    <source>
        <dbReference type="EMBL" id="WVY98727.1"/>
    </source>
</evidence>
<proteinExistence type="predicted"/>
<evidence type="ECO:0000313" key="2">
    <source>
        <dbReference type="Proteomes" id="UP001374535"/>
    </source>
</evidence>
<dbReference type="AlphaFoldDB" id="A0AAQ3RMT4"/>
<sequence>MNKMSYEAKKKRTINVVPNLTRLVVATHQPQSVLKNNVPTKRRGTDNVRKILKGEFSLQPDSSKSKAIDYRGLDSPQNYVCKGVQVTVTDEEKKVIEEAEPATIICIFLKFHCCTLAYRDIIYSLLKKKITNEDKAKKANGLTNLKKKHEDD</sequence>
<gene>
    <name evidence="1" type="ORF">V8G54_030878</name>
</gene>
<dbReference type="Proteomes" id="UP001374535">
    <property type="component" value="Chromosome 9"/>
</dbReference>
<protein>
    <submittedName>
        <fullName evidence="1">Uncharacterized protein</fullName>
    </submittedName>
</protein>
<accession>A0AAQ3RMT4</accession>
<name>A0AAQ3RMT4_VIGMU</name>
<reference evidence="1 2" key="1">
    <citation type="journal article" date="2023" name="Life. Sci Alliance">
        <title>Evolutionary insights into 3D genome organization and epigenetic landscape of Vigna mungo.</title>
        <authorList>
            <person name="Junaid A."/>
            <person name="Singh B."/>
            <person name="Bhatia S."/>
        </authorList>
    </citation>
    <scope>NUCLEOTIDE SEQUENCE [LARGE SCALE GENOMIC DNA]</scope>
    <source>
        <strain evidence="1">Urdbean</strain>
    </source>
</reference>